<evidence type="ECO:0000313" key="1">
    <source>
        <dbReference type="EMBL" id="GAG31700.1"/>
    </source>
</evidence>
<comment type="caution">
    <text evidence="1">The sequence shown here is derived from an EMBL/GenBank/DDBJ whole genome shotgun (WGS) entry which is preliminary data.</text>
</comment>
<gene>
    <name evidence="1" type="ORF">S01H1_64763</name>
</gene>
<dbReference type="EMBL" id="BARS01042708">
    <property type="protein sequence ID" value="GAG31700.1"/>
    <property type="molecule type" value="Genomic_DNA"/>
</dbReference>
<name>X0WM19_9ZZZZ</name>
<accession>X0WM19</accession>
<organism evidence="1">
    <name type="scientific">marine sediment metagenome</name>
    <dbReference type="NCBI Taxonomy" id="412755"/>
    <lineage>
        <taxon>unclassified sequences</taxon>
        <taxon>metagenomes</taxon>
        <taxon>ecological metagenomes</taxon>
    </lineage>
</organism>
<sequence>PRIEGQMRTIAQVFERRGHRVEVLREADLTHKK</sequence>
<protein>
    <submittedName>
        <fullName evidence="1">Uncharacterized protein</fullName>
    </submittedName>
</protein>
<feature type="non-terminal residue" evidence="1">
    <location>
        <position position="1"/>
    </location>
</feature>
<reference evidence="1" key="1">
    <citation type="journal article" date="2014" name="Front. Microbiol.">
        <title>High frequency of phylogenetically diverse reductive dehalogenase-homologous genes in deep subseafloor sedimentary metagenomes.</title>
        <authorList>
            <person name="Kawai M."/>
            <person name="Futagami T."/>
            <person name="Toyoda A."/>
            <person name="Takaki Y."/>
            <person name="Nishi S."/>
            <person name="Hori S."/>
            <person name="Arai W."/>
            <person name="Tsubouchi T."/>
            <person name="Morono Y."/>
            <person name="Uchiyama I."/>
            <person name="Ito T."/>
            <person name="Fujiyama A."/>
            <person name="Inagaki F."/>
            <person name="Takami H."/>
        </authorList>
    </citation>
    <scope>NUCLEOTIDE SEQUENCE</scope>
    <source>
        <strain evidence="1">Expedition CK06-06</strain>
    </source>
</reference>
<proteinExistence type="predicted"/>
<dbReference type="AlphaFoldDB" id="X0WM19"/>